<dbReference type="EMBL" id="VFOK01000001">
    <property type="protein sequence ID" value="TQL32648.1"/>
    <property type="molecule type" value="Genomic_DNA"/>
</dbReference>
<keyword evidence="3" id="KW-1185">Reference proteome</keyword>
<name>A0A542X9X8_9MICO</name>
<reference evidence="2 3" key="1">
    <citation type="submission" date="2019-06" db="EMBL/GenBank/DDBJ databases">
        <title>Sequencing the genomes of 1000 actinobacteria strains.</title>
        <authorList>
            <person name="Klenk H.-P."/>
        </authorList>
    </citation>
    <scope>NUCLEOTIDE SEQUENCE [LARGE SCALE GENOMIC DNA]</scope>
    <source>
        <strain evidence="2 3">DSM 24617</strain>
    </source>
</reference>
<comment type="caution">
    <text evidence="2">The sequence shown here is derived from an EMBL/GenBank/DDBJ whole genome shotgun (WGS) entry which is preliminary data.</text>
</comment>
<gene>
    <name evidence="2" type="ORF">FB554_0780</name>
</gene>
<feature type="compositionally biased region" description="Gly residues" evidence="1">
    <location>
        <begin position="120"/>
        <end position="136"/>
    </location>
</feature>
<dbReference type="Gene3D" id="3.40.50.720">
    <property type="entry name" value="NAD(P)-binding Rossmann-like Domain"/>
    <property type="match status" value="1"/>
</dbReference>
<dbReference type="Proteomes" id="UP000318336">
    <property type="component" value="Unassembled WGS sequence"/>
</dbReference>
<evidence type="ECO:0000256" key="1">
    <source>
        <dbReference type="SAM" id="MobiDB-lite"/>
    </source>
</evidence>
<feature type="compositionally biased region" description="Low complexity" evidence="1">
    <location>
        <begin position="137"/>
        <end position="146"/>
    </location>
</feature>
<accession>A0A542X9X8</accession>
<feature type="region of interest" description="Disordered" evidence="1">
    <location>
        <begin position="115"/>
        <end position="146"/>
    </location>
</feature>
<dbReference type="RefSeq" id="WP_170206772.1">
    <property type="nucleotide sequence ID" value="NZ_CAJTBP010000001.1"/>
</dbReference>
<evidence type="ECO:0000313" key="2">
    <source>
        <dbReference type="EMBL" id="TQL32648.1"/>
    </source>
</evidence>
<sequence length="293" mass="29738">MSGPSRPVVGDPAWRLLEQDGRLVATAGSDEVWVVDDAPGTVLTELAACWGPTPPLPDQLSPQARLAVEQLRSVGALAPRVELPAEAQVATVVLGAPAPGWDAALEAALRETGWRTTEPGAGGAGSGEPGAVGGPGPTDEPGAAGGADAADVLVAVRTTARWAQVAEAAAAWVRTGRLHLVVDLAAAHTVAVGPFCVPGHTACAGCLAARVMARWGDPEPPARPGATRPAGLSVAAGLVASQLEQATRGDFPLVDRTAAVDLRTASPTTSPCLRTPRCPCSELVTDGRVELPW</sequence>
<proteinExistence type="predicted"/>
<evidence type="ECO:0000313" key="3">
    <source>
        <dbReference type="Proteomes" id="UP000318336"/>
    </source>
</evidence>
<protein>
    <submittedName>
        <fullName evidence="2">Bacteriocin biosynthesis cyclodehydratase domain-containing protein</fullName>
    </submittedName>
</protein>
<dbReference type="AlphaFoldDB" id="A0A542X9X8"/>
<organism evidence="2 3">
    <name type="scientific">Barrientosiimonas humi</name>
    <dbReference type="NCBI Taxonomy" id="999931"/>
    <lineage>
        <taxon>Bacteria</taxon>
        <taxon>Bacillati</taxon>
        <taxon>Actinomycetota</taxon>
        <taxon>Actinomycetes</taxon>
        <taxon>Micrococcales</taxon>
        <taxon>Dermacoccaceae</taxon>
        <taxon>Barrientosiimonas</taxon>
    </lineage>
</organism>